<keyword evidence="4" id="KW-0677">Repeat</keyword>
<proteinExistence type="predicted"/>
<feature type="compositionally biased region" description="Basic and acidic residues" evidence="9">
    <location>
        <begin position="436"/>
        <end position="458"/>
    </location>
</feature>
<dbReference type="Proteomes" id="UP000294933">
    <property type="component" value="Unassembled WGS sequence"/>
</dbReference>
<dbReference type="PROSITE" id="PS00211">
    <property type="entry name" value="ABC_TRANSPORTER_1"/>
    <property type="match status" value="1"/>
</dbReference>
<evidence type="ECO:0000256" key="4">
    <source>
        <dbReference type="ARBA" id="ARBA00022737"/>
    </source>
</evidence>
<dbReference type="InterPro" id="IPR003439">
    <property type="entry name" value="ABC_transporter-like_ATP-bd"/>
</dbReference>
<evidence type="ECO:0000259" key="12">
    <source>
        <dbReference type="PROSITE" id="PS50929"/>
    </source>
</evidence>
<dbReference type="InterPro" id="IPR011527">
    <property type="entry name" value="ABC1_TM_dom"/>
</dbReference>
<feature type="transmembrane region" description="Helical" evidence="10">
    <location>
        <begin position="482"/>
        <end position="503"/>
    </location>
</feature>
<dbReference type="InterPro" id="IPR050173">
    <property type="entry name" value="ABC_transporter_C-like"/>
</dbReference>
<feature type="transmembrane region" description="Helical" evidence="10">
    <location>
        <begin position="80"/>
        <end position="103"/>
    </location>
</feature>
<organism evidence="13 14">
    <name type="scientific">Rickenella mellea</name>
    <dbReference type="NCBI Taxonomy" id="50990"/>
    <lineage>
        <taxon>Eukaryota</taxon>
        <taxon>Fungi</taxon>
        <taxon>Dikarya</taxon>
        <taxon>Basidiomycota</taxon>
        <taxon>Agaricomycotina</taxon>
        <taxon>Agaricomycetes</taxon>
        <taxon>Hymenochaetales</taxon>
        <taxon>Rickenellaceae</taxon>
        <taxon>Rickenella</taxon>
    </lineage>
</organism>
<accession>A0A4Y7PYR2</accession>
<dbReference type="CDD" id="cd18604">
    <property type="entry name" value="ABC_6TM_VMR1_D2_like"/>
    <property type="match status" value="1"/>
</dbReference>
<evidence type="ECO:0000256" key="3">
    <source>
        <dbReference type="ARBA" id="ARBA00022692"/>
    </source>
</evidence>
<evidence type="ECO:0000313" key="13">
    <source>
        <dbReference type="EMBL" id="TDL20547.1"/>
    </source>
</evidence>
<dbReference type="Gene3D" id="1.20.1560.10">
    <property type="entry name" value="ABC transporter type 1, transmembrane domain"/>
    <property type="match status" value="2"/>
</dbReference>
<dbReference type="PROSITE" id="PS50929">
    <property type="entry name" value="ABC_TM1F"/>
    <property type="match status" value="2"/>
</dbReference>
<dbReference type="CDD" id="cd03250">
    <property type="entry name" value="ABCC_MRP_domain1"/>
    <property type="match status" value="1"/>
</dbReference>
<dbReference type="Pfam" id="PF00664">
    <property type="entry name" value="ABC_membrane"/>
    <property type="match status" value="2"/>
</dbReference>
<dbReference type="VEuPathDB" id="FungiDB:BD410DRAFT_750732"/>
<dbReference type="InterPro" id="IPR003593">
    <property type="entry name" value="AAA+_ATPase"/>
</dbReference>
<dbReference type="SMART" id="SM00382">
    <property type="entry name" value="AAA"/>
    <property type="match status" value="2"/>
</dbReference>
<feature type="transmembrane region" description="Helical" evidence="10">
    <location>
        <begin position="1221"/>
        <end position="1237"/>
    </location>
</feature>
<dbReference type="CDD" id="cd18596">
    <property type="entry name" value="ABC_6TM_VMR1_D1_like"/>
    <property type="match status" value="1"/>
</dbReference>
<evidence type="ECO:0000256" key="6">
    <source>
        <dbReference type="ARBA" id="ARBA00022840"/>
    </source>
</evidence>
<feature type="region of interest" description="Disordered" evidence="9">
    <location>
        <begin position="389"/>
        <end position="458"/>
    </location>
</feature>
<dbReference type="CDD" id="cd03244">
    <property type="entry name" value="ABCC_MRP_domain2"/>
    <property type="match status" value="1"/>
</dbReference>
<dbReference type="PROSITE" id="PS50893">
    <property type="entry name" value="ABC_TRANSPORTER_2"/>
    <property type="match status" value="2"/>
</dbReference>
<protein>
    <submittedName>
        <fullName evidence="13">P-loop containing nucleoside triphosphate hydrolase protein</fullName>
    </submittedName>
</protein>
<reference evidence="13 14" key="1">
    <citation type="submission" date="2018-06" db="EMBL/GenBank/DDBJ databases">
        <title>A transcriptomic atlas of mushroom development highlights an independent origin of complex multicellularity.</title>
        <authorList>
            <consortium name="DOE Joint Genome Institute"/>
            <person name="Krizsan K."/>
            <person name="Almasi E."/>
            <person name="Merenyi Z."/>
            <person name="Sahu N."/>
            <person name="Viragh M."/>
            <person name="Koszo T."/>
            <person name="Mondo S."/>
            <person name="Kiss B."/>
            <person name="Balint B."/>
            <person name="Kues U."/>
            <person name="Barry K."/>
            <person name="Hegedus J.C."/>
            <person name="Henrissat B."/>
            <person name="Johnson J."/>
            <person name="Lipzen A."/>
            <person name="Ohm R."/>
            <person name="Nagy I."/>
            <person name="Pangilinan J."/>
            <person name="Yan J."/>
            <person name="Xiong Y."/>
            <person name="Grigoriev I.V."/>
            <person name="Hibbett D.S."/>
            <person name="Nagy L.G."/>
        </authorList>
    </citation>
    <scope>NUCLEOTIDE SEQUENCE [LARGE SCALE GENOMIC DNA]</scope>
    <source>
        <strain evidence="13 14">SZMC22713</strain>
    </source>
</reference>
<evidence type="ECO:0000256" key="9">
    <source>
        <dbReference type="SAM" id="MobiDB-lite"/>
    </source>
</evidence>
<dbReference type="InterPro" id="IPR017871">
    <property type="entry name" value="ABC_transporter-like_CS"/>
</dbReference>
<dbReference type="SUPFAM" id="SSF52540">
    <property type="entry name" value="P-loop containing nucleoside triphosphate hydrolases"/>
    <property type="match status" value="2"/>
</dbReference>
<keyword evidence="13" id="KW-0378">Hydrolase</keyword>
<evidence type="ECO:0000256" key="5">
    <source>
        <dbReference type="ARBA" id="ARBA00022741"/>
    </source>
</evidence>
<dbReference type="GO" id="GO:0005524">
    <property type="term" value="F:ATP binding"/>
    <property type="evidence" value="ECO:0007669"/>
    <property type="project" value="UniProtKB-KW"/>
</dbReference>
<dbReference type="GO" id="GO:0016887">
    <property type="term" value="F:ATP hydrolysis activity"/>
    <property type="evidence" value="ECO:0007669"/>
    <property type="project" value="InterPro"/>
</dbReference>
<keyword evidence="3 10" id="KW-0812">Transmembrane</keyword>
<dbReference type="OrthoDB" id="6500128at2759"/>
<evidence type="ECO:0000256" key="1">
    <source>
        <dbReference type="ARBA" id="ARBA00004141"/>
    </source>
</evidence>
<dbReference type="STRING" id="50990.A0A4Y7PYR2"/>
<feature type="domain" description="ABC transporter" evidence="11">
    <location>
        <begin position="696"/>
        <end position="930"/>
    </location>
</feature>
<evidence type="ECO:0000313" key="14">
    <source>
        <dbReference type="Proteomes" id="UP000294933"/>
    </source>
</evidence>
<keyword evidence="6" id="KW-0067">ATP-binding</keyword>
<keyword evidence="7 10" id="KW-1133">Transmembrane helix</keyword>
<dbReference type="InterPro" id="IPR027417">
    <property type="entry name" value="P-loop_NTPase"/>
</dbReference>
<dbReference type="GO" id="GO:0140359">
    <property type="term" value="F:ABC-type transporter activity"/>
    <property type="evidence" value="ECO:0007669"/>
    <property type="project" value="InterPro"/>
</dbReference>
<keyword evidence="5" id="KW-0547">Nucleotide-binding</keyword>
<name>A0A4Y7PYR2_9AGAM</name>
<dbReference type="Pfam" id="PF00005">
    <property type="entry name" value="ABC_tran"/>
    <property type="match status" value="2"/>
</dbReference>
<evidence type="ECO:0000256" key="7">
    <source>
        <dbReference type="ARBA" id="ARBA00022989"/>
    </source>
</evidence>
<dbReference type="FunFam" id="1.20.1560.10:FF:000013">
    <property type="entry name" value="ABC transporter C family member 2"/>
    <property type="match status" value="1"/>
</dbReference>
<dbReference type="InterPro" id="IPR036640">
    <property type="entry name" value="ABC1_TM_sf"/>
</dbReference>
<feature type="domain" description="ABC transmembrane type-1" evidence="12">
    <location>
        <begin position="987"/>
        <end position="1256"/>
    </location>
</feature>
<feature type="transmembrane region" description="Helical" evidence="10">
    <location>
        <begin position="109"/>
        <end position="130"/>
    </location>
</feature>
<feature type="transmembrane region" description="Helical" evidence="10">
    <location>
        <begin position="21"/>
        <end position="39"/>
    </location>
</feature>
<evidence type="ECO:0000256" key="2">
    <source>
        <dbReference type="ARBA" id="ARBA00022448"/>
    </source>
</evidence>
<dbReference type="PANTHER" id="PTHR24223:SF356">
    <property type="entry name" value="ATP-BINDING CASSETTE TRANSPORTER ABC4"/>
    <property type="match status" value="1"/>
</dbReference>
<keyword evidence="2" id="KW-0813">Transport</keyword>
<evidence type="ECO:0000256" key="10">
    <source>
        <dbReference type="SAM" id="Phobius"/>
    </source>
</evidence>
<feature type="transmembrane region" description="Helical" evidence="10">
    <location>
        <begin position="1131"/>
        <end position="1149"/>
    </location>
</feature>
<keyword evidence="8 10" id="KW-0472">Membrane</keyword>
<feature type="transmembrane region" description="Helical" evidence="10">
    <location>
        <begin position="286"/>
        <end position="306"/>
    </location>
</feature>
<feature type="transmembrane region" description="Helical" evidence="10">
    <location>
        <begin position="1199"/>
        <end position="1215"/>
    </location>
</feature>
<dbReference type="GO" id="GO:0016020">
    <property type="term" value="C:membrane"/>
    <property type="evidence" value="ECO:0007669"/>
    <property type="project" value="UniProtKB-SubCell"/>
</dbReference>
<feature type="transmembrane region" description="Helical" evidence="10">
    <location>
        <begin position="1244"/>
        <end position="1262"/>
    </location>
</feature>
<sequence>MQLPLVAVEMMRLVDAWTRDHFLYIPPGLAVLSFSYLLVKVMISRYRSPNKSTATNGHGDIITANGLDEKSHSLDGPIIFCFRLLNFLSLLALLSLSIYLVAVDEGVNVLIALIAFYTYVSALAGCAIFLSPKWRDLSHVHASLLLLSALIVYVYLDVWPLTAMDPSDPEIPRDWLVWVRIGLLILNGFIIPLISPRPFRPQYPDDVPNPEYTCSLLSSLTYSFLDPVIFYAYRVPDITIKDLPPLPRKESAKYIADKNAPKIDPVLVGTKRHVFWGICRVFAKNYFRILLCVLSYSLTQFASPLGMKNLLSYLENGRPQVGLRPWVWVIFVAIGPMISAFIFNQYLYESTIIVIESDTLLTQLVFDHSLRIRMKNDLLEDKKKDKKGDVKKVTASDASSSSTTPTVVEEQTPAEDTTSGAQTPADGAQTSAESSDAPKGETDGAAKGKAPEKEKEKGAHLIGKINNLLTTDLNQIKYTQDVLMILGSLIQVIIAMVFLYYIIGWSSFIGMGIIIVCLPLPAYVSNLVMKAQKGKMEKTDARIQAVTETMNVLRMIKLFAWEMKMLDQITKKRETELRWVRYGKLLDYLVLNNSNAVIPILSMIGTFGTYTLIMKKPLTASVAFTAISIFNNLTEQMFQVVWQLPQALRIKVSMDRFNEFFNETELLDNSSATNKVSAFAAPAPSPDVIGFNAGTFSWTDINKSQPTKPARIFRLHFDGEIMFRRGGINLIIGPTASGKTSLLMALLGEMYYKPHGPGSWFNLPRDGGIAYAAQESWVLNETVKENILFGEPYDQQRYQKVLKQCALERDLSLWEAGDQTEIGEKGLTLSGGQKARVTLARALYSRADILLLDDVLAALDVHTAKWVVDKAFKGDIVAGRTVLLVTHNVALTSSIADFVITLGKNGRVADHGSISDILKKDAKLRAAFEKEKALAEKVEVDKEAKDDEEQKKVAGKLVVPEEKAMGRVERAAMMLFLEGFGNGLFWLITLFSRIFSRVLQIAGPVWIAYWSSQYGLGRQVPALRYLGVYSFIQLVQIVFDSLGSFLWVTGTMRASRIVHYKLIQSIFNAPLRRVIPWLDTVPIGRVITRCTQDIDALDNLFARMASHFLQVSISVIGNFLVSIYMAGWPALLSGGVMVVLGGWLGMVYLKAQLCIRREMSNAKSPVMSQVGQTLAGLPSIRAYGAEGRFRSVLRSRQDLYIRAALTFFTINRWIGIRADSLGAMFSTVVTVYLVYFTTTRAGSVGLTLTIVTAFAQEILWWVRIYNLMEIQANSLERILDFLRIDHEPAAVESGKPPAYWPSSGSLRVEGLSARYSDDGPEVLQDLHFEIASGERVGVVGRTGAGKSSVALALLRAIKTTGTVHFDGLPTHSINLDALRSSVTLIPQQPELLPGTLRENLDPFEQYDDATLNGALRSAGLFQLQDERKPTVAGSSSAAADAEEGSAAIGLDTQVDAGGSNFSLGQRQIIALARAIVRQSKLLILDEATAAIDYETDTAIQTSLRTELSKDTTVITIAHRLQTIMDSDKIMVLEAGRLVEFDTPKNLLQNDTGLLRALVDESADSAHLKELAGIQD</sequence>
<dbReference type="EMBL" id="ML170187">
    <property type="protein sequence ID" value="TDL20547.1"/>
    <property type="molecule type" value="Genomic_DNA"/>
</dbReference>
<dbReference type="Gene3D" id="3.40.50.300">
    <property type="entry name" value="P-loop containing nucleotide triphosphate hydrolases"/>
    <property type="match status" value="2"/>
</dbReference>
<dbReference type="FunFam" id="3.40.50.300:FF:000838">
    <property type="entry name" value="ABC multidrug transporter (Eurofung)"/>
    <property type="match status" value="1"/>
</dbReference>
<feature type="transmembrane region" description="Helical" evidence="10">
    <location>
        <begin position="175"/>
        <end position="194"/>
    </location>
</feature>
<dbReference type="SUPFAM" id="SSF90123">
    <property type="entry name" value="ABC transporter transmembrane region"/>
    <property type="match status" value="2"/>
</dbReference>
<evidence type="ECO:0000256" key="8">
    <source>
        <dbReference type="ARBA" id="ARBA00023136"/>
    </source>
</evidence>
<feature type="transmembrane region" description="Helical" evidence="10">
    <location>
        <begin position="137"/>
        <end position="155"/>
    </location>
</feature>
<feature type="transmembrane region" description="Helical" evidence="10">
    <location>
        <begin position="509"/>
        <end position="529"/>
    </location>
</feature>
<gene>
    <name evidence="13" type="ORF">BD410DRAFT_750732</name>
</gene>
<evidence type="ECO:0000259" key="11">
    <source>
        <dbReference type="PROSITE" id="PS50893"/>
    </source>
</evidence>
<feature type="compositionally biased region" description="Low complexity" evidence="9">
    <location>
        <begin position="395"/>
        <end position="415"/>
    </location>
</feature>
<feature type="transmembrane region" description="Helical" evidence="10">
    <location>
        <begin position="326"/>
        <end position="347"/>
    </location>
</feature>
<keyword evidence="14" id="KW-1185">Reference proteome</keyword>
<feature type="compositionally biased region" description="Polar residues" evidence="9">
    <location>
        <begin position="416"/>
        <end position="434"/>
    </location>
</feature>
<dbReference type="PANTHER" id="PTHR24223">
    <property type="entry name" value="ATP-BINDING CASSETTE SUB-FAMILY C"/>
    <property type="match status" value="1"/>
</dbReference>
<comment type="subcellular location">
    <subcellularLocation>
        <location evidence="1">Membrane</location>
        <topology evidence="1">Multi-pass membrane protein</topology>
    </subcellularLocation>
</comment>
<feature type="domain" description="ABC transmembrane type-1" evidence="12">
    <location>
        <begin position="289"/>
        <end position="649"/>
    </location>
</feature>
<feature type="domain" description="ABC transporter" evidence="11">
    <location>
        <begin position="1306"/>
        <end position="1559"/>
    </location>
</feature>